<dbReference type="EMBL" id="JACHBI010000017">
    <property type="protein sequence ID" value="MBB5577106.1"/>
    <property type="molecule type" value="Genomic_DNA"/>
</dbReference>
<dbReference type="SUPFAM" id="SSF103473">
    <property type="entry name" value="MFS general substrate transporter"/>
    <property type="match status" value="1"/>
</dbReference>
<evidence type="ECO:0000256" key="4">
    <source>
        <dbReference type="ARBA" id="ARBA00022692"/>
    </source>
</evidence>
<dbReference type="InterPro" id="IPR036259">
    <property type="entry name" value="MFS_trans_sf"/>
</dbReference>
<dbReference type="Pfam" id="PF07690">
    <property type="entry name" value="MFS_1"/>
    <property type="match status" value="1"/>
</dbReference>
<evidence type="ECO:0000256" key="1">
    <source>
        <dbReference type="ARBA" id="ARBA00004651"/>
    </source>
</evidence>
<name>A0A7W8XX09_9HYPH</name>
<comment type="subcellular location">
    <subcellularLocation>
        <location evidence="1">Cell membrane</location>
        <topology evidence="1">Multi-pass membrane protein</topology>
    </subcellularLocation>
</comment>
<feature type="transmembrane region" description="Helical" evidence="7">
    <location>
        <begin position="171"/>
        <end position="188"/>
    </location>
</feature>
<comment type="caution">
    <text evidence="8">The sequence shown here is derived from an EMBL/GenBank/DDBJ whole genome shotgun (WGS) entry which is preliminary data.</text>
</comment>
<dbReference type="PANTHER" id="PTHR43266">
    <property type="entry name" value="MACROLIDE-EFFLUX PROTEIN"/>
    <property type="match status" value="1"/>
</dbReference>
<keyword evidence="5 7" id="KW-1133">Transmembrane helix</keyword>
<feature type="transmembrane region" description="Helical" evidence="7">
    <location>
        <begin position="44"/>
        <end position="69"/>
    </location>
</feature>
<dbReference type="RefSeq" id="WP_246451566.1">
    <property type="nucleotide sequence ID" value="NZ_JACHBI010000017.1"/>
</dbReference>
<keyword evidence="6 7" id="KW-0472">Membrane</keyword>
<evidence type="ECO:0000256" key="6">
    <source>
        <dbReference type="ARBA" id="ARBA00023136"/>
    </source>
</evidence>
<dbReference type="GO" id="GO:0022857">
    <property type="term" value="F:transmembrane transporter activity"/>
    <property type="evidence" value="ECO:0007669"/>
    <property type="project" value="InterPro"/>
</dbReference>
<evidence type="ECO:0000256" key="7">
    <source>
        <dbReference type="SAM" id="Phobius"/>
    </source>
</evidence>
<dbReference type="AlphaFoldDB" id="A0A7W8XX09"/>
<reference evidence="8 9" key="1">
    <citation type="submission" date="2020-08" db="EMBL/GenBank/DDBJ databases">
        <title>Genomic Encyclopedia of Type Strains, Phase IV (KMG-V): Genome sequencing to study the core and pangenomes of soil and plant-associated prokaryotes.</title>
        <authorList>
            <person name="Whitman W."/>
        </authorList>
    </citation>
    <scope>NUCLEOTIDE SEQUENCE [LARGE SCALE GENOMIC DNA]</scope>
    <source>
        <strain evidence="8 9">SEMIA 4064</strain>
    </source>
</reference>
<dbReference type="Proteomes" id="UP000549882">
    <property type="component" value="Unassembled WGS sequence"/>
</dbReference>
<dbReference type="GO" id="GO:0005886">
    <property type="term" value="C:plasma membrane"/>
    <property type="evidence" value="ECO:0007669"/>
    <property type="project" value="UniProtKB-SubCell"/>
</dbReference>
<evidence type="ECO:0000256" key="2">
    <source>
        <dbReference type="ARBA" id="ARBA00022448"/>
    </source>
</evidence>
<evidence type="ECO:0000256" key="3">
    <source>
        <dbReference type="ARBA" id="ARBA00022475"/>
    </source>
</evidence>
<gene>
    <name evidence="8" type="ORF">GGD50_005757</name>
</gene>
<feature type="transmembrane region" description="Helical" evidence="7">
    <location>
        <begin position="141"/>
        <end position="165"/>
    </location>
</feature>
<evidence type="ECO:0000256" key="5">
    <source>
        <dbReference type="ARBA" id="ARBA00022989"/>
    </source>
</evidence>
<keyword evidence="9" id="KW-1185">Reference proteome</keyword>
<evidence type="ECO:0000313" key="9">
    <source>
        <dbReference type="Proteomes" id="UP000549882"/>
    </source>
</evidence>
<evidence type="ECO:0000313" key="8">
    <source>
        <dbReference type="EMBL" id="MBB5577106.1"/>
    </source>
</evidence>
<dbReference type="InterPro" id="IPR011701">
    <property type="entry name" value="MFS"/>
</dbReference>
<protein>
    <submittedName>
        <fullName evidence="8">MFS family permease</fullName>
    </submittedName>
</protein>
<accession>A0A7W8XX09</accession>
<keyword evidence="2" id="KW-0813">Transport</keyword>
<dbReference type="Gene3D" id="1.20.1250.20">
    <property type="entry name" value="MFS general substrate transporter like domains"/>
    <property type="match status" value="1"/>
</dbReference>
<keyword evidence="4 7" id="KW-0812">Transmembrane</keyword>
<sequence>MFGGLIGRNTTSGIYLFCVVTSSAGRNAYFVLAAWIAVDVTHGTSALAVLLALGGAAELFTSNIGGALIDRFDRCVVCIACDLLRLALTLSTALAFLFADPLIVLYLSWTIFAIIDRTYATSLQALIPSIARAENLGSFNSSAYIGMQGGNLLAAIVTGFILSAVGRELTPLLPSGFFVLSLLGLLAMSRMRQFSSSYHRSIAGEFRRSDLLPTTLTLGQLKASAAMYALIYAMGMFVCEHVGLRLCDPRTGRNGAAIRMS</sequence>
<keyword evidence="3" id="KW-1003">Cell membrane</keyword>
<organism evidence="8 9">
    <name type="scientific">Rhizobium paranaense</name>
    <dbReference type="NCBI Taxonomy" id="1650438"/>
    <lineage>
        <taxon>Bacteria</taxon>
        <taxon>Pseudomonadati</taxon>
        <taxon>Pseudomonadota</taxon>
        <taxon>Alphaproteobacteria</taxon>
        <taxon>Hyphomicrobiales</taxon>
        <taxon>Rhizobiaceae</taxon>
        <taxon>Rhizobium/Agrobacterium group</taxon>
        <taxon>Rhizobium</taxon>
    </lineage>
</organism>
<dbReference type="PANTHER" id="PTHR43266:SF2">
    <property type="entry name" value="MAJOR FACILITATOR SUPERFAMILY (MFS) PROFILE DOMAIN-CONTAINING PROTEIN"/>
    <property type="match status" value="1"/>
</dbReference>
<proteinExistence type="predicted"/>
<feature type="transmembrane region" description="Helical" evidence="7">
    <location>
        <begin position="103"/>
        <end position="120"/>
    </location>
</feature>
<feature type="transmembrane region" description="Helical" evidence="7">
    <location>
        <begin position="12"/>
        <end position="38"/>
    </location>
</feature>